<dbReference type="Pfam" id="PF02631">
    <property type="entry name" value="RecX_HTH2"/>
    <property type="match status" value="1"/>
</dbReference>
<dbReference type="Gene3D" id="1.10.10.10">
    <property type="entry name" value="Winged helix-like DNA-binding domain superfamily/Winged helix DNA-binding domain"/>
    <property type="match status" value="1"/>
</dbReference>
<evidence type="ECO:0000256" key="1">
    <source>
        <dbReference type="ARBA" id="ARBA00004496"/>
    </source>
</evidence>
<keyword evidence="7" id="KW-1185">Reference proteome</keyword>
<comment type="similarity">
    <text evidence="2">Belongs to the RecX family.</text>
</comment>
<evidence type="ECO:0000256" key="2">
    <source>
        <dbReference type="ARBA" id="ARBA00009695"/>
    </source>
</evidence>
<dbReference type="PANTHER" id="PTHR33602">
    <property type="entry name" value="REGULATORY PROTEIN RECX FAMILY PROTEIN"/>
    <property type="match status" value="1"/>
</dbReference>
<keyword evidence="4" id="KW-0963">Cytoplasm</keyword>
<evidence type="ECO:0000313" key="6">
    <source>
        <dbReference type="EMBL" id="WCT73369.1"/>
    </source>
</evidence>
<protein>
    <recommendedName>
        <fullName evidence="3">Regulatory protein RecX</fullName>
    </recommendedName>
</protein>
<dbReference type="InterPro" id="IPR053924">
    <property type="entry name" value="RecX_HTH_2nd"/>
</dbReference>
<dbReference type="Proteomes" id="UP001220395">
    <property type="component" value="Chromosome"/>
</dbReference>
<comment type="subcellular location">
    <subcellularLocation>
        <location evidence="1">Cytoplasm</location>
    </subcellularLocation>
</comment>
<dbReference type="InterPro" id="IPR036388">
    <property type="entry name" value="WH-like_DNA-bd_sf"/>
</dbReference>
<name>A0ABY7TJN6_9SPHN</name>
<sequence>MTRLPHNRKPTEGRPPLDAARLEALALSYCARFATTRAKLATYLRRKVQERGFGAAGAAEEDARPPIEAIVEKMTGFGYIDDAAFAEAKGRSLTRRGYGARRIGEALKAAGVAPEDAAEANGAAEDGKWDSALAFARKRRFGPYAAEPLDPDAKRRAFAAMMRAGHGPEVARRILQATPGEEIAE</sequence>
<dbReference type="PANTHER" id="PTHR33602:SF1">
    <property type="entry name" value="REGULATORY PROTEIN RECX FAMILY PROTEIN"/>
    <property type="match status" value="1"/>
</dbReference>
<feature type="domain" description="RecX second three-helical" evidence="5">
    <location>
        <begin position="81"/>
        <end position="120"/>
    </location>
</feature>
<gene>
    <name evidence="6" type="ORF">PQ455_17440</name>
</gene>
<dbReference type="RefSeq" id="WP_273687539.1">
    <property type="nucleotide sequence ID" value="NZ_CP117411.1"/>
</dbReference>
<evidence type="ECO:0000256" key="4">
    <source>
        <dbReference type="ARBA" id="ARBA00022490"/>
    </source>
</evidence>
<evidence type="ECO:0000256" key="3">
    <source>
        <dbReference type="ARBA" id="ARBA00018111"/>
    </source>
</evidence>
<organism evidence="6 7">
    <name type="scientific">Sphingomonas naphthae</name>
    <dbReference type="NCBI Taxonomy" id="1813468"/>
    <lineage>
        <taxon>Bacteria</taxon>
        <taxon>Pseudomonadati</taxon>
        <taxon>Pseudomonadota</taxon>
        <taxon>Alphaproteobacteria</taxon>
        <taxon>Sphingomonadales</taxon>
        <taxon>Sphingomonadaceae</taxon>
        <taxon>Sphingomonas</taxon>
    </lineage>
</organism>
<accession>A0ABY7TJN6</accession>
<dbReference type="EMBL" id="CP117411">
    <property type="protein sequence ID" value="WCT73369.1"/>
    <property type="molecule type" value="Genomic_DNA"/>
</dbReference>
<dbReference type="InterPro" id="IPR003783">
    <property type="entry name" value="Regulatory_RecX"/>
</dbReference>
<reference evidence="6 7" key="1">
    <citation type="submission" date="2023-02" db="EMBL/GenBank/DDBJ databases">
        <title>Genome sequence of Sphingomonas naphthae.</title>
        <authorList>
            <person name="Kim S."/>
            <person name="Heo J."/>
            <person name="Kwon S.-W."/>
        </authorList>
    </citation>
    <scope>NUCLEOTIDE SEQUENCE [LARGE SCALE GENOMIC DNA]</scope>
    <source>
        <strain evidence="6 7">KACC 18716</strain>
    </source>
</reference>
<evidence type="ECO:0000259" key="5">
    <source>
        <dbReference type="Pfam" id="PF02631"/>
    </source>
</evidence>
<evidence type="ECO:0000313" key="7">
    <source>
        <dbReference type="Proteomes" id="UP001220395"/>
    </source>
</evidence>
<proteinExistence type="inferred from homology"/>